<dbReference type="Pfam" id="PF17319">
    <property type="entry name" value="DUF5362"/>
    <property type="match status" value="1"/>
</dbReference>
<proteinExistence type="predicted"/>
<gene>
    <name evidence="2" type="ordered locus">Sterm_3744</name>
</gene>
<evidence type="ECO:0000256" key="1">
    <source>
        <dbReference type="SAM" id="Phobius"/>
    </source>
</evidence>
<evidence type="ECO:0000313" key="2">
    <source>
        <dbReference type="EMBL" id="ACZ10578.1"/>
    </source>
</evidence>
<dbReference type="Proteomes" id="UP000000845">
    <property type="component" value="Chromosome"/>
</dbReference>
<accession>D1ARU2</accession>
<keyword evidence="1" id="KW-0812">Transmembrane</keyword>
<feature type="transmembrane region" description="Helical" evidence="1">
    <location>
        <begin position="32"/>
        <end position="59"/>
    </location>
</feature>
<keyword evidence="1" id="KW-0472">Membrane</keyword>
<keyword evidence="1" id="KW-1133">Transmembrane helix</keyword>
<organism evidence="2 3">
    <name type="scientific">Sebaldella termitidis (strain ATCC 33386 / NCTC 11300)</name>
    <dbReference type="NCBI Taxonomy" id="526218"/>
    <lineage>
        <taxon>Bacteria</taxon>
        <taxon>Fusobacteriati</taxon>
        <taxon>Fusobacteriota</taxon>
        <taxon>Fusobacteriia</taxon>
        <taxon>Fusobacteriales</taxon>
        <taxon>Leptotrichiaceae</taxon>
        <taxon>Sebaldella</taxon>
    </lineage>
</organism>
<dbReference type="AlphaFoldDB" id="D1ARU2"/>
<dbReference type="HOGENOM" id="CLU_1969009_0_0_0"/>
<dbReference type="RefSeq" id="WP_012863160.1">
    <property type="nucleotide sequence ID" value="NC_013517.1"/>
</dbReference>
<reference evidence="2 3" key="2">
    <citation type="journal article" date="2010" name="Stand. Genomic Sci.">
        <title>Complete genome sequence of Sebaldella termitidis type strain (NCTC 11300).</title>
        <authorList>
            <person name="Harmon-Smith M."/>
            <person name="Celia L."/>
            <person name="Chertkov O."/>
            <person name="Lapidus A."/>
            <person name="Copeland A."/>
            <person name="Glavina Del Rio T."/>
            <person name="Nolan M."/>
            <person name="Lucas S."/>
            <person name="Tice H."/>
            <person name="Cheng J.F."/>
            <person name="Han C."/>
            <person name="Detter J.C."/>
            <person name="Bruce D."/>
            <person name="Goodwin L."/>
            <person name="Pitluck S."/>
            <person name="Pati A."/>
            <person name="Liolios K."/>
            <person name="Ivanova N."/>
            <person name="Mavromatis K."/>
            <person name="Mikhailova N."/>
            <person name="Chen A."/>
            <person name="Palaniappan K."/>
            <person name="Land M."/>
            <person name="Hauser L."/>
            <person name="Chang Y.J."/>
            <person name="Jeffries C.D."/>
            <person name="Brettin T."/>
            <person name="Goker M."/>
            <person name="Beck B."/>
            <person name="Bristow J."/>
            <person name="Eisen J.A."/>
            <person name="Markowitz V."/>
            <person name="Hugenholtz P."/>
            <person name="Kyrpides N.C."/>
            <person name="Klenk H.P."/>
            <person name="Chen F."/>
        </authorList>
    </citation>
    <scope>NUCLEOTIDE SEQUENCE [LARGE SCALE GENOMIC DNA]</scope>
    <source>
        <strain evidence="3">ATCC 33386 / NCTC 11300</strain>
    </source>
</reference>
<reference evidence="3" key="1">
    <citation type="submission" date="2009-09" db="EMBL/GenBank/DDBJ databases">
        <title>The complete chromosome of Sebaldella termitidis ATCC 33386.</title>
        <authorList>
            <consortium name="US DOE Joint Genome Institute (JGI-PGF)"/>
            <person name="Lucas S."/>
            <person name="Copeland A."/>
            <person name="Lapidus A."/>
            <person name="Glavina del Rio T."/>
            <person name="Dalin E."/>
            <person name="Tice H."/>
            <person name="Bruce D."/>
            <person name="Goodwin L."/>
            <person name="Pitluck S."/>
            <person name="Kyrpides N."/>
            <person name="Mavromatis K."/>
            <person name="Ivanova N."/>
            <person name="Mikhailova N."/>
            <person name="Sims D."/>
            <person name="Meincke L."/>
            <person name="Brettin T."/>
            <person name="Detter J.C."/>
            <person name="Han C."/>
            <person name="Larimer F."/>
            <person name="Land M."/>
            <person name="Hauser L."/>
            <person name="Markowitz V."/>
            <person name="Cheng J.F."/>
            <person name="Hugenholtz P."/>
            <person name="Woyke T."/>
            <person name="Wu D."/>
            <person name="Eisen J.A."/>
        </authorList>
    </citation>
    <scope>NUCLEOTIDE SEQUENCE [LARGE SCALE GENOMIC DNA]</scope>
    <source>
        <strain evidence="3">ATCC 33386 / NCTC 11300</strain>
    </source>
</reference>
<feature type="transmembrane region" description="Helical" evidence="1">
    <location>
        <begin position="98"/>
        <end position="123"/>
    </location>
</feature>
<dbReference type="KEGG" id="str:Sterm_3744"/>
<dbReference type="InterPro" id="IPR035287">
    <property type="entry name" value="DUF5362"/>
</dbReference>
<sequence length="127" mass="13501">MDEMLEKKGEIIIAVDEALPKQLKFIGLVQQIMGVLTIISGAIMCLTIIGAAAGVPYIIGALNIFKSGGAFGDTSRNESGESLREAIAGLAKGMKLMLIGFVIWIVLYILLMVVIMIITIVAASQGY</sequence>
<name>D1ARU2_SEBTE</name>
<evidence type="ECO:0000313" key="3">
    <source>
        <dbReference type="Proteomes" id="UP000000845"/>
    </source>
</evidence>
<keyword evidence="3" id="KW-1185">Reference proteome</keyword>
<dbReference type="EMBL" id="CP001739">
    <property type="protein sequence ID" value="ACZ10578.1"/>
    <property type="molecule type" value="Genomic_DNA"/>
</dbReference>
<protein>
    <submittedName>
        <fullName evidence="2">Uncharacterized protein</fullName>
    </submittedName>
</protein>